<dbReference type="Gene3D" id="3.90.226.10">
    <property type="entry name" value="2-enoyl-CoA Hydratase, Chain A, domain 1"/>
    <property type="match status" value="1"/>
</dbReference>
<feature type="signal peptide" evidence="2">
    <location>
        <begin position="1"/>
        <end position="24"/>
    </location>
</feature>
<dbReference type="GO" id="GO:0008236">
    <property type="term" value="F:serine-type peptidase activity"/>
    <property type="evidence" value="ECO:0007669"/>
    <property type="project" value="InterPro"/>
</dbReference>
<dbReference type="GO" id="GO:0006508">
    <property type="term" value="P:proteolysis"/>
    <property type="evidence" value="ECO:0007669"/>
    <property type="project" value="InterPro"/>
</dbReference>
<gene>
    <name evidence="4" type="ORF">A9K56_06430</name>
</gene>
<evidence type="ECO:0000256" key="1">
    <source>
        <dbReference type="SAM" id="MobiDB-lite"/>
    </source>
</evidence>
<dbReference type="Pfam" id="PF03572">
    <property type="entry name" value="Peptidase_S41"/>
    <property type="match status" value="1"/>
</dbReference>
<sequence length="347" mass="36750">MQICNGVRRAGATVVVLWAAQTMAATASASAVELPSPEAQVQMLQLLEARALYRDRVDWAGVRATLAAATDDAGRRQLLDDAATRSTGGHGRWIPPSLQRQRSGRAQRLKAGQDAASPMPWQADARVGVLQVSPFLDDPQAGEQARYDARRTYALALQHRIVTLDDGTRCGWVVDLSGNGGGNMWPMLLGLLPLLQGTPDKEGAVIGGFRSAEGQRPWRQRDGEVLDGANSRLRSRQAAYVLRGGSAPVAVVFGPRTASSGEAVALAFRGQPGSRSFGQPSAGYSTGNQPVPLVDGSMLLLTVNIMTDRQGQGDGRQLQPDQPTAPGASGLQAAQDWLLAQPACSGR</sequence>
<dbReference type="EMBL" id="LYVI01000003">
    <property type="protein sequence ID" value="OBU62441.1"/>
    <property type="molecule type" value="Genomic_DNA"/>
</dbReference>
<feature type="domain" description="Tail specific protease" evidence="3">
    <location>
        <begin position="154"/>
        <end position="321"/>
    </location>
</feature>
<dbReference type="InterPro" id="IPR029045">
    <property type="entry name" value="ClpP/crotonase-like_dom_sf"/>
</dbReference>
<protein>
    <recommendedName>
        <fullName evidence="3">Tail specific protease domain-containing protein</fullName>
    </recommendedName>
</protein>
<dbReference type="AlphaFoldDB" id="A0AAP7GTM7"/>
<evidence type="ECO:0000313" key="5">
    <source>
        <dbReference type="Proteomes" id="UP000092125"/>
    </source>
</evidence>
<dbReference type="SUPFAM" id="SSF52096">
    <property type="entry name" value="ClpP/crotonase"/>
    <property type="match status" value="1"/>
</dbReference>
<comment type="caution">
    <text evidence="4">The sequence shown here is derived from an EMBL/GenBank/DDBJ whole genome shotgun (WGS) entry which is preliminary data.</text>
</comment>
<dbReference type="Proteomes" id="UP000092125">
    <property type="component" value="Unassembled WGS sequence"/>
</dbReference>
<dbReference type="RefSeq" id="WP_065181751.1">
    <property type="nucleotide sequence ID" value="NZ_JAXAXT010000012.1"/>
</dbReference>
<accession>A0AAP7GTM7</accession>
<proteinExistence type="predicted"/>
<evidence type="ECO:0000259" key="3">
    <source>
        <dbReference type="Pfam" id="PF03572"/>
    </source>
</evidence>
<evidence type="ECO:0000256" key="2">
    <source>
        <dbReference type="SAM" id="SignalP"/>
    </source>
</evidence>
<organism evidence="4 5">
    <name type="scientific">Stenotrophomonas maltophilia</name>
    <name type="common">Pseudomonas maltophilia</name>
    <name type="synonym">Xanthomonas maltophilia</name>
    <dbReference type="NCBI Taxonomy" id="40324"/>
    <lineage>
        <taxon>Bacteria</taxon>
        <taxon>Pseudomonadati</taxon>
        <taxon>Pseudomonadota</taxon>
        <taxon>Gammaproteobacteria</taxon>
        <taxon>Lysobacterales</taxon>
        <taxon>Lysobacteraceae</taxon>
        <taxon>Stenotrophomonas</taxon>
        <taxon>Stenotrophomonas maltophilia group</taxon>
    </lineage>
</organism>
<reference evidence="4 5" key="1">
    <citation type="submission" date="2016-05" db="EMBL/GenBank/DDBJ databases">
        <title>Draft Genome Sequences of Stenotrophomonas maltophilia Strains Sm32COP, Sm41DVV, Sm46PAILV, SmF3, SmF22, SmSOFb1 and SmCVFa1, Isolated from Different Manures, in France.</title>
        <authorList>
            <person name="Nazaret S."/>
            <person name="Bodilis J."/>
        </authorList>
    </citation>
    <scope>NUCLEOTIDE SEQUENCE [LARGE SCALE GENOMIC DNA]</scope>
    <source>
        <strain evidence="4 5">Sm41DVV</strain>
    </source>
</reference>
<keyword evidence="2" id="KW-0732">Signal</keyword>
<dbReference type="InterPro" id="IPR005151">
    <property type="entry name" value="Tail-specific_protease"/>
</dbReference>
<name>A0AAP7GTM7_STEMA</name>
<feature type="region of interest" description="Disordered" evidence="1">
    <location>
        <begin position="310"/>
        <end position="332"/>
    </location>
</feature>
<feature type="chain" id="PRO_5042826955" description="Tail specific protease domain-containing protein" evidence="2">
    <location>
        <begin position="25"/>
        <end position="347"/>
    </location>
</feature>
<evidence type="ECO:0000313" key="4">
    <source>
        <dbReference type="EMBL" id="OBU62441.1"/>
    </source>
</evidence>
<feature type="region of interest" description="Disordered" evidence="1">
    <location>
        <begin position="84"/>
        <end position="117"/>
    </location>
</feature>